<dbReference type="AlphaFoldDB" id="A0A7J0BFY7"/>
<sequence length="54" mass="6407">MARKKVKFFKRYKKLFLDDLNLKLVIKIRRLAGIKCLESNVVQKIIPEIVFDVS</sequence>
<dbReference type="Proteomes" id="UP000503840">
    <property type="component" value="Unassembled WGS sequence"/>
</dbReference>
<reference evidence="1 2" key="1">
    <citation type="submission" date="2020-05" db="EMBL/GenBank/DDBJ databases">
        <title>Draft genome sequence of Desulfovibrio sp. strain HN2T.</title>
        <authorList>
            <person name="Ueno A."/>
            <person name="Tamazawa S."/>
            <person name="Tamamura S."/>
            <person name="Murakami T."/>
            <person name="Kiyama T."/>
            <person name="Inomata H."/>
            <person name="Amano Y."/>
            <person name="Miyakawa K."/>
            <person name="Tamaki H."/>
            <person name="Naganuma T."/>
            <person name="Kaneko K."/>
        </authorList>
    </citation>
    <scope>NUCLEOTIDE SEQUENCE [LARGE SCALE GENOMIC DNA]</scope>
    <source>
        <strain evidence="1 2">HN2</strain>
    </source>
</reference>
<evidence type="ECO:0000313" key="1">
    <source>
        <dbReference type="EMBL" id="GFM32112.1"/>
    </source>
</evidence>
<gene>
    <name evidence="1" type="ORF">DSM101010T_04770</name>
</gene>
<name>A0A7J0BFY7_9BACT</name>
<proteinExistence type="predicted"/>
<organism evidence="1 2">
    <name type="scientific">Desulfovibrio subterraneus</name>
    <dbReference type="NCBI Taxonomy" id="2718620"/>
    <lineage>
        <taxon>Bacteria</taxon>
        <taxon>Pseudomonadati</taxon>
        <taxon>Thermodesulfobacteriota</taxon>
        <taxon>Desulfovibrionia</taxon>
        <taxon>Desulfovibrionales</taxon>
        <taxon>Desulfovibrionaceae</taxon>
        <taxon>Desulfovibrio</taxon>
    </lineage>
</organism>
<keyword evidence="2" id="KW-1185">Reference proteome</keyword>
<protein>
    <submittedName>
        <fullName evidence="1">Uncharacterized protein</fullName>
    </submittedName>
</protein>
<evidence type="ECO:0000313" key="2">
    <source>
        <dbReference type="Proteomes" id="UP000503840"/>
    </source>
</evidence>
<dbReference type="EMBL" id="BLVO01000004">
    <property type="protein sequence ID" value="GFM32112.1"/>
    <property type="molecule type" value="Genomic_DNA"/>
</dbReference>
<comment type="caution">
    <text evidence="1">The sequence shown here is derived from an EMBL/GenBank/DDBJ whole genome shotgun (WGS) entry which is preliminary data.</text>
</comment>
<accession>A0A7J0BFY7</accession>